<dbReference type="HAMAP" id="MF_00171">
    <property type="entry name" value="TruA"/>
    <property type="match status" value="1"/>
</dbReference>
<dbReference type="PIRSF" id="PIRSF001430">
    <property type="entry name" value="tRNA_psdUrid_synth"/>
    <property type="match status" value="1"/>
</dbReference>
<dbReference type="Gene3D" id="3.30.70.660">
    <property type="entry name" value="Pseudouridine synthase I, catalytic domain, C-terminal subdomain"/>
    <property type="match status" value="1"/>
</dbReference>
<dbReference type="OrthoDB" id="10252009at2759"/>
<comment type="catalytic activity">
    <reaction evidence="6">
        <text>uridine(38/39/40) in tRNA = pseudouridine(38/39/40) in tRNA</text>
        <dbReference type="Rhea" id="RHEA:22376"/>
        <dbReference type="Rhea" id="RHEA-COMP:10085"/>
        <dbReference type="Rhea" id="RHEA-COMP:10087"/>
        <dbReference type="ChEBI" id="CHEBI:65314"/>
        <dbReference type="ChEBI" id="CHEBI:65315"/>
        <dbReference type="EC" id="5.4.99.12"/>
    </reaction>
</comment>
<evidence type="ECO:0000256" key="6">
    <source>
        <dbReference type="RuleBase" id="RU003792"/>
    </source>
</evidence>
<gene>
    <name evidence="8" type="ORF">B4U80_02620</name>
</gene>
<dbReference type="InterPro" id="IPR020095">
    <property type="entry name" value="PsdUridine_synth_TruA_C"/>
</dbReference>
<comment type="caution">
    <text evidence="8">The sequence shown here is derived from an EMBL/GenBank/DDBJ whole genome shotgun (WGS) entry which is preliminary data.</text>
</comment>
<organism evidence="8 9">
    <name type="scientific">Leptotrombidium deliense</name>
    <dbReference type="NCBI Taxonomy" id="299467"/>
    <lineage>
        <taxon>Eukaryota</taxon>
        <taxon>Metazoa</taxon>
        <taxon>Ecdysozoa</taxon>
        <taxon>Arthropoda</taxon>
        <taxon>Chelicerata</taxon>
        <taxon>Arachnida</taxon>
        <taxon>Acari</taxon>
        <taxon>Acariformes</taxon>
        <taxon>Trombidiformes</taxon>
        <taxon>Prostigmata</taxon>
        <taxon>Anystina</taxon>
        <taxon>Parasitengona</taxon>
        <taxon>Trombiculoidea</taxon>
        <taxon>Trombiculidae</taxon>
        <taxon>Leptotrombidium</taxon>
    </lineage>
</organism>
<dbReference type="GO" id="GO:0160147">
    <property type="term" value="F:tRNA pseudouridine(38-40) synthase activity"/>
    <property type="evidence" value="ECO:0007669"/>
    <property type="project" value="UniProtKB-EC"/>
</dbReference>
<name>A0A443SPA3_9ACAR</name>
<dbReference type="GO" id="GO:0031119">
    <property type="term" value="P:tRNA pseudouridine synthesis"/>
    <property type="evidence" value="ECO:0007669"/>
    <property type="project" value="TreeGrafter"/>
</dbReference>
<keyword evidence="9" id="KW-1185">Reference proteome</keyword>
<feature type="binding site" evidence="5">
    <location>
        <position position="141"/>
    </location>
    <ligand>
        <name>substrate</name>
    </ligand>
</feature>
<dbReference type="EMBL" id="NCKV01000959">
    <property type="protein sequence ID" value="RWS29344.1"/>
    <property type="molecule type" value="Genomic_DNA"/>
</dbReference>
<feature type="domain" description="Pseudouridine synthase I TruA alpha/beta" evidence="7">
    <location>
        <begin position="191"/>
        <end position="308"/>
    </location>
</feature>
<dbReference type="InterPro" id="IPR020094">
    <property type="entry name" value="TruA/RsuA/RluB/E/F_N"/>
</dbReference>
<evidence type="ECO:0000256" key="4">
    <source>
        <dbReference type="PIRSR" id="PIRSR001430-1"/>
    </source>
</evidence>
<accession>A0A443SPA3</accession>
<keyword evidence="3 6" id="KW-0413">Isomerase</keyword>
<protein>
    <recommendedName>
        <fullName evidence="6">tRNA pseudouridine synthase</fullName>
        <ecNumber evidence="6">5.4.99.12</ecNumber>
    </recommendedName>
</protein>
<dbReference type="InterPro" id="IPR020103">
    <property type="entry name" value="PsdUridine_synth_cat_dom_sf"/>
</dbReference>
<evidence type="ECO:0000313" key="8">
    <source>
        <dbReference type="EMBL" id="RWS29344.1"/>
    </source>
</evidence>
<dbReference type="AlphaFoldDB" id="A0A443SPA3"/>
<dbReference type="InterPro" id="IPR001406">
    <property type="entry name" value="PsdUridine_synth_TruA"/>
</dbReference>
<evidence type="ECO:0000256" key="2">
    <source>
        <dbReference type="ARBA" id="ARBA00022694"/>
    </source>
</evidence>
<dbReference type="Pfam" id="PF01416">
    <property type="entry name" value="PseudoU_synth_1"/>
    <property type="match status" value="1"/>
</dbReference>
<comment type="similarity">
    <text evidence="1 6">Belongs to the tRNA pseudouridine synthase TruA family.</text>
</comment>
<dbReference type="EC" id="5.4.99.12" evidence="6"/>
<evidence type="ECO:0000256" key="1">
    <source>
        <dbReference type="ARBA" id="ARBA00009375"/>
    </source>
</evidence>
<evidence type="ECO:0000256" key="3">
    <source>
        <dbReference type="ARBA" id="ARBA00023235"/>
    </source>
</evidence>
<evidence type="ECO:0000313" key="9">
    <source>
        <dbReference type="Proteomes" id="UP000288716"/>
    </source>
</evidence>
<dbReference type="VEuPathDB" id="VectorBase:LDEU002698"/>
<dbReference type="SUPFAM" id="SSF55120">
    <property type="entry name" value="Pseudouridine synthase"/>
    <property type="match status" value="1"/>
</dbReference>
<reference evidence="8 9" key="1">
    <citation type="journal article" date="2018" name="Gigascience">
        <title>Genomes of trombidid mites reveal novel predicted allergens and laterally-transferred genes associated with secondary metabolism.</title>
        <authorList>
            <person name="Dong X."/>
            <person name="Chaisiri K."/>
            <person name="Xia D."/>
            <person name="Armstrong S.D."/>
            <person name="Fang Y."/>
            <person name="Donnelly M.J."/>
            <person name="Kadowaki T."/>
            <person name="McGarry J.W."/>
            <person name="Darby A.C."/>
            <person name="Makepeace B.L."/>
        </authorList>
    </citation>
    <scope>NUCLEOTIDE SEQUENCE [LARGE SCALE GENOMIC DNA]</scope>
    <source>
        <strain evidence="8">UoL-UT</strain>
    </source>
</reference>
<evidence type="ECO:0000256" key="5">
    <source>
        <dbReference type="PIRSR" id="PIRSR001430-2"/>
    </source>
</evidence>
<dbReference type="Gene3D" id="3.30.70.580">
    <property type="entry name" value="Pseudouridine synthase I, catalytic domain, N-terminal subdomain"/>
    <property type="match status" value="1"/>
</dbReference>
<proteinExistence type="inferred from homology"/>
<dbReference type="STRING" id="299467.A0A443SPA3"/>
<evidence type="ECO:0000259" key="7">
    <source>
        <dbReference type="Pfam" id="PF01416"/>
    </source>
</evidence>
<dbReference type="GO" id="GO:0003723">
    <property type="term" value="F:RNA binding"/>
    <property type="evidence" value="ECO:0007669"/>
    <property type="project" value="InterPro"/>
</dbReference>
<feature type="active site" description="Nucleophile" evidence="4">
    <location>
        <position position="75"/>
    </location>
</feature>
<keyword evidence="2 6" id="KW-0819">tRNA processing</keyword>
<sequence length="314" mass="35744">MSFENLQKYLIFFSYLGKHYKGVQSQTRRIPTFETIGVKTVKEDKSIQIQLEKAFNRLLPKPKNEIKVGISSRTDAGVNALINSCQLSLAHPIEGCYYIPSHIVKTANDYFLNHNQSIILRRVVPVHHMFVAVLHALSRTYVYRIAVVKKPIHSKTDVDLTSLLPIDELYRCLPVCSPQGYLDIAKMQEVCDLFIGTHDFTSFRSPQIRDTRPSERTIYECFLRFIPDTYLNGCDPAYKNIDIIEIVIKGKSFLYNQVRRMVGALIAVGKGKNTVEEIRSFLHEPGSGKGKIIVPPPDGLYLANIEYDTNGLYI</sequence>
<dbReference type="InterPro" id="IPR020097">
    <property type="entry name" value="PsdUridine_synth_TruA_a/b_dom"/>
</dbReference>
<dbReference type="Proteomes" id="UP000288716">
    <property type="component" value="Unassembled WGS sequence"/>
</dbReference>
<dbReference type="PANTHER" id="PTHR11142">
    <property type="entry name" value="PSEUDOURIDYLATE SYNTHASE"/>
    <property type="match status" value="1"/>
</dbReference>
<dbReference type="PANTHER" id="PTHR11142:SF0">
    <property type="entry name" value="TRNA PSEUDOURIDINE SYNTHASE-LIKE 1"/>
    <property type="match status" value="1"/>
</dbReference>